<dbReference type="RefSeq" id="WP_048384730.1">
    <property type="nucleotide sequence ID" value="NZ_CP011494.1"/>
</dbReference>
<dbReference type="Gene3D" id="1.20.5.300">
    <property type="match status" value="1"/>
</dbReference>
<dbReference type="PATRIC" id="fig|330734.3.peg.1267"/>
<dbReference type="AlphaFoldDB" id="A0A0H4I2Y5"/>
<dbReference type="KEGG" id="mpq:ABA45_05975"/>
<dbReference type="STRING" id="330734.ABA45_05975"/>
<accession>A0A0H4I2Y5</accession>
<evidence type="ECO:0000256" key="1">
    <source>
        <dbReference type="HAMAP-Rule" id="MF_00715"/>
    </source>
</evidence>
<comment type="similarity">
    <text evidence="1">Belongs to the SlyX family.</text>
</comment>
<dbReference type="PANTHER" id="PTHR36508:SF1">
    <property type="entry name" value="PROTEIN SLYX"/>
    <property type="match status" value="1"/>
</dbReference>
<evidence type="ECO:0000313" key="3">
    <source>
        <dbReference type="Proteomes" id="UP000036406"/>
    </source>
</evidence>
<reference evidence="2 3" key="1">
    <citation type="submission" date="2015-05" db="EMBL/GenBank/DDBJ databases">
        <title>Complete genome of Marinobacter psychrophilus strain 20041T isolated from sea-ice of the Canadian Basin.</title>
        <authorList>
            <person name="Song L."/>
            <person name="Ren L."/>
            <person name="Yu Y."/>
            <person name="Wang X."/>
        </authorList>
    </citation>
    <scope>NUCLEOTIDE SEQUENCE [LARGE SCALE GENOMIC DNA]</scope>
    <source>
        <strain evidence="2 3">20041</strain>
    </source>
</reference>
<name>A0A0H4I2Y5_9GAMM</name>
<evidence type="ECO:0000313" key="2">
    <source>
        <dbReference type="EMBL" id="AKO52030.1"/>
    </source>
</evidence>
<organism evidence="2 3">
    <name type="scientific">Marinobacter psychrophilus</name>
    <dbReference type="NCBI Taxonomy" id="330734"/>
    <lineage>
        <taxon>Bacteria</taxon>
        <taxon>Pseudomonadati</taxon>
        <taxon>Pseudomonadota</taxon>
        <taxon>Gammaproteobacteria</taxon>
        <taxon>Pseudomonadales</taxon>
        <taxon>Marinobacteraceae</taxon>
        <taxon>Marinobacter</taxon>
    </lineage>
</organism>
<gene>
    <name evidence="1" type="primary">slyX</name>
    <name evidence="2" type="ORF">ABA45_05975</name>
</gene>
<dbReference type="Proteomes" id="UP000036406">
    <property type="component" value="Chromosome"/>
</dbReference>
<dbReference type="PANTHER" id="PTHR36508">
    <property type="entry name" value="PROTEIN SLYX"/>
    <property type="match status" value="1"/>
</dbReference>
<dbReference type="Pfam" id="PF04102">
    <property type="entry name" value="SlyX"/>
    <property type="match status" value="1"/>
</dbReference>
<dbReference type="HAMAP" id="MF_00715">
    <property type="entry name" value="SlyX"/>
    <property type="match status" value="1"/>
</dbReference>
<keyword evidence="3" id="KW-1185">Reference proteome</keyword>
<dbReference type="InterPro" id="IPR007236">
    <property type="entry name" value="SlyX"/>
</dbReference>
<protein>
    <recommendedName>
        <fullName evidence="1">Protein SlyX homolog</fullName>
    </recommendedName>
</protein>
<sequence>MTDKRLEHRLDELEMRIAFQDDVINTLSEQMATQELELRQLWEAKQLLHRQLKEVSGSNLRSEEEEIPPPHY</sequence>
<proteinExistence type="inferred from homology"/>
<dbReference type="EMBL" id="CP011494">
    <property type="protein sequence ID" value="AKO52030.1"/>
    <property type="molecule type" value="Genomic_DNA"/>
</dbReference>